<dbReference type="OrthoDB" id="505636at2"/>
<feature type="domain" description="Spore protein YkvP/CgeB glycosyl transferase-like" evidence="1">
    <location>
        <begin position="194"/>
        <end position="340"/>
    </location>
</feature>
<name>A0A5E5AB52_9BURK</name>
<proteinExistence type="predicted"/>
<dbReference type="InterPro" id="IPR055259">
    <property type="entry name" value="YkvP/CgeB_Glyco_trans-like"/>
</dbReference>
<keyword evidence="3" id="KW-1185">Reference proteome</keyword>
<gene>
    <name evidence="2" type="ORF">PCA31118_03673</name>
</gene>
<dbReference type="EMBL" id="CABPSQ010000007">
    <property type="protein sequence ID" value="VVE70849.1"/>
    <property type="molecule type" value="Genomic_DNA"/>
</dbReference>
<accession>A0A5E5AB52</accession>
<protein>
    <recommendedName>
        <fullName evidence="1">Spore protein YkvP/CgeB glycosyl transferase-like domain-containing protein</fullName>
    </recommendedName>
</protein>
<evidence type="ECO:0000313" key="3">
    <source>
        <dbReference type="Proteomes" id="UP000414136"/>
    </source>
</evidence>
<evidence type="ECO:0000313" key="2">
    <source>
        <dbReference type="EMBL" id="VVE70849.1"/>
    </source>
</evidence>
<dbReference type="Pfam" id="PF13524">
    <property type="entry name" value="Glyco_trans_1_2"/>
    <property type="match status" value="1"/>
</dbReference>
<dbReference type="RefSeq" id="WP_150626515.1">
    <property type="nucleotide sequence ID" value="NZ_CABPSQ010000007.1"/>
</dbReference>
<sequence>MRIIYSFNKRGWEADYWQREISAASTDDIQFIPFNHEPYQSPSTYVRAQLLDNLYYQRNDGLMRMYADVRELIRTHRADVLLVDNCPPYHPEFLRTLDIYKALRICDGPTAAYDRDFAYVHAYDHMLYHSPAYSRDLTMPEKLAYCGAKRTTFWPLALFDALCDPTLTEEQVFSRDRDLDVIFVGALYVDKMPLLGAVKKAFGRRFKIYGLANWKRNAYFNVKYGFPGWVKPIAFDQYVPLYLRSKIGINSHLRGKYTVGSYRMFDLPGNGVMQITDGSEFVKDFYVPGKETQTYENHDELIEKIDYYLTHPAEREAMAREGYRRVMNGHRISQRLQQLRDVFAPALGR</sequence>
<organism evidence="2 3">
    <name type="scientific">Pandoraea captiosa</name>
    <dbReference type="NCBI Taxonomy" id="2508302"/>
    <lineage>
        <taxon>Bacteria</taxon>
        <taxon>Pseudomonadati</taxon>
        <taxon>Pseudomonadota</taxon>
        <taxon>Betaproteobacteria</taxon>
        <taxon>Burkholderiales</taxon>
        <taxon>Burkholderiaceae</taxon>
        <taxon>Pandoraea</taxon>
    </lineage>
</organism>
<reference evidence="2 3" key="1">
    <citation type="submission" date="2019-08" db="EMBL/GenBank/DDBJ databases">
        <authorList>
            <person name="Peeters C."/>
        </authorList>
    </citation>
    <scope>NUCLEOTIDE SEQUENCE [LARGE SCALE GENOMIC DNA]</scope>
    <source>
        <strain evidence="2 3">LMG 31118</strain>
    </source>
</reference>
<evidence type="ECO:0000259" key="1">
    <source>
        <dbReference type="Pfam" id="PF13524"/>
    </source>
</evidence>
<dbReference type="Proteomes" id="UP000414136">
    <property type="component" value="Unassembled WGS sequence"/>
</dbReference>
<dbReference type="AlphaFoldDB" id="A0A5E5AB52"/>